<dbReference type="InterPro" id="IPR007247">
    <property type="entry name" value="Ureidogly_lyase"/>
</dbReference>
<comment type="subunit">
    <text evidence="1">Homodimer.</text>
</comment>
<evidence type="ECO:0000313" key="5">
    <source>
        <dbReference type="EMBL" id="CCG83110.1"/>
    </source>
</evidence>
<dbReference type="GO" id="GO:0004848">
    <property type="term" value="F:ureidoglycolate hydrolase activity"/>
    <property type="evidence" value="ECO:0007669"/>
    <property type="project" value="InterPro"/>
</dbReference>
<organism evidence="5 6">
    <name type="scientific">Taphrina deformans (strain PYCC 5710 / ATCC 11124 / CBS 356.35 / IMI 108563 / JCM 9778 / NBRC 8474)</name>
    <name type="common">Peach leaf curl fungus</name>
    <name type="synonym">Lalaria deformans</name>
    <dbReference type="NCBI Taxonomy" id="1097556"/>
    <lineage>
        <taxon>Eukaryota</taxon>
        <taxon>Fungi</taxon>
        <taxon>Dikarya</taxon>
        <taxon>Ascomycota</taxon>
        <taxon>Taphrinomycotina</taxon>
        <taxon>Taphrinomycetes</taxon>
        <taxon>Taphrinales</taxon>
        <taxon>Taphrinaceae</taxon>
        <taxon>Taphrina</taxon>
    </lineage>
</organism>
<dbReference type="PANTHER" id="PTHR21221:SF1">
    <property type="entry name" value="UREIDOGLYCOLATE LYASE"/>
    <property type="match status" value="1"/>
</dbReference>
<dbReference type="SUPFAM" id="SSF51182">
    <property type="entry name" value="RmlC-like cupins"/>
    <property type="match status" value="1"/>
</dbReference>
<dbReference type="Pfam" id="PF04115">
    <property type="entry name" value="Ureidogly_lyase"/>
    <property type="match status" value="1"/>
</dbReference>
<evidence type="ECO:0000256" key="4">
    <source>
        <dbReference type="ARBA" id="ARBA00047684"/>
    </source>
</evidence>
<evidence type="ECO:0000313" key="6">
    <source>
        <dbReference type="Proteomes" id="UP000013776"/>
    </source>
</evidence>
<protein>
    <submittedName>
        <fullName evidence="5">Probable ureidoglycolate hydrolase</fullName>
    </submittedName>
</protein>
<dbReference type="Proteomes" id="UP000013776">
    <property type="component" value="Unassembled WGS sequence"/>
</dbReference>
<keyword evidence="5" id="KW-0378">Hydrolase</keyword>
<name>R4XC31_TAPDE</name>
<dbReference type="GO" id="GO:0050385">
    <property type="term" value="F:ureidoglycolate lyase activity"/>
    <property type="evidence" value="ECO:0007669"/>
    <property type="project" value="UniProtKB-EC"/>
</dbReference>
<dbReference type="Gene3D" id="2.60.120.480">
    <property type="entry name" value="Ureidoglycolate hydrolase"/>
    <property type="match status" value="1"/>
</dbReference>
<dbReference type="GO" id="GO:0006144">
    <property type="term" value="P:purine nucleobase metabolic process"/>
    <property type="evidence" value="ECO:0007669"/>
    <property type="project" value="UniProtKB-KW"/>
</dbReference>
<accession>R4XC31</accession>
<comment type="caution">
    <text evidence="5">The sequence shown here is derived from an EMBL/GenBank/DDBJ whole genome shotgun (WGS) entry which is preliminary data.</text>
</comment>
<comment type="catalytic activity">
    <reaction evidence="4">
        <text>(S)-ureidoglycolate = urea + glyoxylate</text>
        <dbReference type="Rhea" id="RHEA:11304"/>
        <dbReference type="ChEBI" id="CHEBI:16199"/>
        <dbReference type="ChEBI" id="CHEBI:36655"/>
        <dbReference type="ChEBI" id="CHEBI:57296"/>
        <dbReference type="EC" id="4.3.2.3"/>
    </reaction>
</comment>
<dbReference type="GO" id="GO:0000256">
    <property type="term" value="P:allantoin catabolic process"/>
    <property type="evidence" value="ECO:0007669"/>
    <property type="project" value="InterPro"/>
</dbReference>
<dbReference type="AlphaFoldDB" id="R4XC31"/>
<dbReference type="CDD" id="cd20298">
    <property type="entry name" value="cupin_UAH"/>
    <property type="match status" value="1"/>
</dbReference>
<evidence type="ECO:0000256" key="3">
    <source>
        <dbReference type="ARBA" id="ARBA00023239"/>
    </source>
</evidence>
<evidence type="ECO:0000256" key="2">
    <source>
        <dbReference type="ARBA" id="ARBA00022631"/>
    </source>
</evidence>
<dbReference type="STRING" id="1097556.R4XC31"/>
<keyword evidence="6" id="KW-1185">Reference proteome</keyword>
<sequence length="191" mass="21188">MVEIIAQLSPALACVNCYEVSPGVQTASYETALVNQGFATKIKRVSSIEHAYPTYRPKAKQVWNIFKVTPRNEGSKISITVLERHPYTTQTFVPLGGNAEQIEFLAVVAEDREGQPDPTSLRAWLCHGGQLVTYAANQWHAPMIALHDQLIFAVTNAENNTGDDLEEFFFTPEAVPQVVLNLSKNKNRSSL</sequence>
<dbReference type="InterPro" id="IPR024060">
    <property type="entry name" value="Ureidoglycolate_lyase_dom_sf"/>
</dbReference>
<dbReference type="PANTHER" id="PTHR21221">
    <property type="entry name" value="UREIDOGLYCOLATE HYDROLASE"/>
    <property type="match status" value="1"/>
</dbReference>
<dbReference type="VEuPathDB" id="FungiDB:TAPDE_003030"/>
<dbReference type="eggNOG" id="ENOG502S1JQ">
    <property type="taxonomic scope" value="Eukaryota"/>
</dbReference>
<dbReference type="InterPro" id="IPR011051">
    <property type="entry name" value="RmlC_Cupin_sf"/>
</dbReference>
<reference evidence="5 6" key="1">
    <citation type="journal article" date="2013" name="MBio">
        <title>Genome sequencing of the plant pathogen Taphrina deformans, the causal agent of peach leaf curl.</title>
        <authorList>
            <person name="Cisse O.H."/>
            <person name="Almeida J.M.G.C.F."/>
            <person name="Fonseca A."/>
            <person name="Kumar A.A."/>
            <person name="Salojaervi J."/>
            <person name="Overmyer K."/>
            <person name="Hauser P.M."/>
            <person name="Pagni M."/>
        </authorList>
    </citation>
    <scope>NUCLEOTIDE SEQUENCE [LARGE SCALE GENOMIC DNA]</scope>
    <source>
        <strain evidence="6">PYCC 5710 / ATCC 11124 / CBS 356.35 / IMI 108563 / JCM 9778 / NBRC 8474</strain>
    </source>
</reference>
<evidence type="ECO:0000256" key="1">
    <source>
        <dbReference type="ARBA" id="ARBA00011738"/>
    </source>
</evidence>
<dbReference type="EMBL" id="CAHR02000123">
    <property type="protein sequence ID" value="CCG83110.1"/>
    <property type="molecule type" value="Genomic_DNA"/>
</dbReference>
<dbReference type="InterPro" id="IPR047233">
    <property type="entry name" value="UAH_cupin"/>
</dbReference>
<keyword evidence="2" id="KW-0659">Purine metabolism</keyword>
<proteinExistence type="predicted"/>
<keyword evidence="3" id="KW-0456">Lyase</keyword>
<gene>
    <name evidence="5" type="ORF">TAPDE_003030</name>
</gene>
<dbReference type="OrthoDB" id="10266039at2759"/>